<evidence type="ECO:0000256" key="2">
    <source>
        <dbReference type="SAM" id="MobiDB-lite"/>
    </source>
</evidence>
<dbReference type="GeneID" id="100888868"/>
<keyword evidence="3" id="KW-0472">Membrane</keyword>
<accession>A0A7M7GJZ3</accession>
<feature type="compositionally biased region" description="Low complexity" evidence="2">
    <location>
        <begin position="84"/>
        <end position="105"/>
    </location>
</feature>
<evidence type="ECO:0000256" key="1">
    <source>
        <dbReference type="PROSITE-ProRule" id="PRU00206"/>
    </source>
</evidence>
<proteinExistence type="predicted"/>
<dbReference type="EnsemblMetazoa" id="XM_003724709">
    <property type="protein sequence ID" value="XP_003724757"/>
    <property type="gene ID" value="LOC100888868"/>
</dbReference>
<feature type="chain" id="PRO_5029623505" description="TNFR-Cys domain-containing protein" evidence="4">
    <location>
        <begin position="30"/>
        <end position="707"/>
    </location>
</feature>
<feature type="signal peptide" evidence="4">
    <location>
        <begin position="1"/>
        <end position="29"/>
    </location>
</feature>
<dbReference type="Proteomes" id="UP000007110">
    <property type="component" value="Unassembled WGS sequence"/>
</dbReference>
<dbReference type="Gene3D" id="2.10.50.10">
    <property type="entry name" value="Tumor Necrosis Factor Receptor, subunit A, domain 2"/>
    <property type="match status" value="1"/>
</dbReference>
<feature type="compositionally biased region" description="Acidic residues" evidence="2">
    <location>
        <begin position="397"/>
        <end position="409"/>
    </location>
</feature>
<feature type="disulfide bond" evidence="1">
    <location>
        <begin position="125"/>
        <end position="138"/>
    </location>
</feature>
<reference evidence="6" key="2">
    <citation type="submission" date="2021-01" db="UniProtKB">
        <authorList>
            <consortium name="EnsemblMetazoa"/>
        </authorList>
    </citation>
    <scope>IDENTIFICATION</scope>
</reference>
<dbReference type="AlphaFoldDB" id="A0A7M7GJZ3"/>
<sequence length="707" mass="77293">MFPFNMVERMWYVLLCLISNSQLLLPIHSLSLRDASGIQARVVGNSNGSTVHIVLQRSTAGTVAEKVCPPGFYEHTRPRRRTGRAAAATIVGRSGTRSSSNGGSSKVPNENEEEEIVPLKLCLPCSLCKQDQVTKKPCTPTQDTVCQTCGINIDSGPCVRYEQVDINLATNPPRNDKASNVQVTLDFAGKPDGVKADKPALGSAPQDLNVNILKAGKDERNSWYFLSLCALIGLLVFLSLVMGAYLVSVKVTSWWRYQRPVTVRRRGQSFHSEGNHINLTTFPSSSQRYDDIIPGSREVTRSREVAPREAIKLVRGPEAASVEESYPSTSASSSAPNPKIQVVHLRAGSSDFDSMASFDSYVMDGRGFSKARYVDRYYTAGCSWSGNATNRDSSDYSSDDDGDEDDDCGGAESGAIFSPSRQPAVPRTVRGKHLYQSLPLSESGGNDSSCKVHIVQWPSAVRTGHRSTFQVCMNGENSEYYHGAPTQRSADDLHRGYPSVKHKNVVGESSNCNTFPKNYHPLMNLNIEKNYDPHSVCTTQVMTGAISLDSSSHCPMGSTPLKLDHHSQSLRENSDPSYKQPTAALPVAGGTKYDHQLNHPPQRTEWDDRGSGYQTCQNFHEHRSKSDKSHSYPPIVSTVVSNETTEPHNGTEAPILNGNCEPHPPLEEGISRHDDDINEATTSCTNHNTADAPLGAQLCTECGEKIS</sequence>
<keyword evidence="7" id="KW-1185">Reference proteome</keyword>
<dbReference type="InParanoid" id="A0A7M7GJZ3"/>
<protein>
    <recommendedName>
        <fullName evidence="5">TNFR-Cys domain-containing protein</fullName>
    </recommendedName>
</protein>
<name>A0A7M7GJZ3_STRPU</name>
<reference evidence="7" key="1">
    <citation type="submission" date="2015-02" db="EMBL/GenBank/DDBJ databases">
        <title>Genome sequencing for Strongylocentrotus purpuratus.</title>
        <authorList>
            <person name="Murali S."/>
            <person name="Liu Y."/>
            <person name="Vee V."/>
            <person name="English A."/>
            <person name="Wang M."/>
            <person name="Skinner E."/>
            <person name="Han Y."/>
            <person name="Muzny D.M."/>
            <person name="Worley K.C."/>
            <person name="Gibbs R.A."/>
        </authorList>
    </citation>
    <scope>NUCLEOTIDE SEQUENCE</scope>
</reference>
<keyword evidence="4" id="KW-0732">Signal</keyword>
<organism evidence="6 7">
    <name type="scientific">Strongylocentrotus purpuratus</name>
    <name type="common">Purple sea urchin</name>
    <dbReference type="NCBI Taxonomy" id="7668"/>
    <lineage>
        <taxon>Eukaryota</taxon>
        <taxon>Metazoa</taxon>
        <taxon>Echinodermata</taxon>
        <taxon>Eleutherozoa</taxon>
        <taxon>Echinozoa</taxon>
        <taxon>Echinoidea</taxon>
        <taxon>Euechinoidea</taxon>
        <taxon>Echinacea</taxon>
        <taxon>Camarodonta</taxon>
        <taxon>Echinidea</taxon>
        <taxon>Strongylocentrotidae</taxon>
        <taxon>Strongylocentrotus</taxon>
    </lineage>
</organism>
<evidence type="ECO:0000259" key="5">
    <source>
        <dbReference type="PROSITE" id="PS50050"/>
    </source>
</evidence>
<dbReference type="Pfam" id="PF00020">
    <property type="entry name" value="TNFR_c6"/>
    <property type="match status" value="1"/>
</dbReference>
<dbReference type="KEGG" id="spu:100888868"/>
<feature type="domain" description="TNFR-Cys" evidence="5">
    <location>
        <begin position="67"/>
        <end position="146"/>
    </location>
</feature>
<feature type="region of interest" description="Disordered" evidence="2">
    <location>
        <begin position="78"/>
        <end position="111"/>
    </location>
</feature>
<evidence type="ECO:0000313" key="7">
    <source>
        <dbReference type="Proteomes" id="UP000007110"/>
    </source>
</evidence>
<evidence type="ECO:0000313" key="6">
    <source>
        <dbReference type="EnsemblMetazoa" id="XP_003724757"/>
    </source>
</evidence>
<feature type="region of interest" description="Disordered" evidence="2">
    <location>
        <begin position="389"/>
        <end position="426"/>
    </location>
</feature>
<dbReference type="OMA" id="MVERMWY"/>
<comment type="caution">
    <text evidence="1">Lacks conserved residue(s) required for the propagation of feature annotation.</text>
</comment>
<keyword evidence="1" id="KW-1015">Disulfide bond</keyword>
<feature type="repeat" description="TNFR-Cys" evidence="1">
    <location>
        <begin position="67"/>
        <end position="146"/>
    </location>
</feature>
<dbReference type="OrthoDB" id="6126731at2759"/>
<dbReference type="InterPro" id="IPR001368">
    <property type="entry name" value="TNFR/NGFR_Cys_rich_reg"/>
</dbReference>
<dbReference type="PROSITE" id="PS50050">
    <property type="entry name" value="TNFR_NGFR_2"/>
    <property type="match status" value="1"/>
</dbReference>
<keyword evidence="3" id="KW-0812">Transmembrane</keyword>
<evidence type="ECO:0000256" key="4">
    <source>
        <dbReference type="SAM" id="SignalP"/>
    </source>
</evidence>
<feature type="transmembrane region" description="Helical" evidence="3">
    <location>
        <begin position="223"/>
        <end position="247"/>
    </location>
</feature>
<keyword evidence="3" id="KW-1133">Transmembrane helix</keyword>
<evidence type="ECO:0000256" key="3">
    <source>
        <dbReference type="SAM" id="Phobius"/>
    </source>
</evidence>
<dbReference type="RefSeq" id="XP_003724757.2">
    <property type="nucleotide sequence ID" value="XM_003724709.3"/>
</dbReference>
<feature type="disulfide bond" evidence="1">
    <location>
        <begin position="128"/>
        <end position="146"/>
    </location>
</feature>